<dbReference type="EMBL" id="JAFNEN010000624">
    <property type="protein sequence ID" value="KAG8179475.1"/>
    <property type="molecule type" value="Genomic_DNA"/>
</dbReference>
<feature type="region of interest" description="Disordered" evidence="1">
    <location>
        <begin position="31"/>
        <end position="67"/>
    </location>
</feature>
<evidence type="ECO:0000313" key="3">
    <source>
        <dbReference type="Proteomes" id="UP000827092"/>
    </source>
</evidence>
<evidence type="ECO:0000313" key="2">
    <source>
        <dbReference type="EMBL" id="KAG8179475.1"/>
    </source>
</evidence>
<keyword evidence="3" id="KW-1185">Reference proteome</keyword>
<sequence>MKTQISPIETCDRILEELDVLNQQHPLRRPYQSVNLHGDRTSSARCKPWKEGNSMRCPKSPVSLYFK</sequence>
<evidence type="ECO:0000256" key="1">
    <source>
        <dbReference type="SAM" id="MobiDB-lite"/>
    </source>
</evidence>
<gene>
    <name evidence="2" type="ORF">JTE90_029281</name>
</gene>
<comment type="caution">
    <text evidence="2">The sequence shown here is derived from an EMBL/GenBank/DDBJ whole genome shotgun (WGS) entry which is preliminary data.</text>
</comment>
<organism evidence="2 3">
    <name type="scientific">Oedothorax gibbosus</name>
    <dbReference type="NCBI Taxonomy" id="931172"/>
    <lineage>
        <taxon>Eukaryota</taxon>
        <taxon>Metazoa</taxon>
        <taxon>Ecdysozoa</taxon>
        <taxon>Arthropoda</taxon>
        <taxon>Chelicerata</taxon>
        <taxon>Arachnida</taxon>
        <taxon>Araneae</taxon>
        <taxon>Araneomorphae</taxon>
        <taxon>Entelegynae</taxon>
        <taxon>Araneoidea</taxon>
        <taxon>Linyphiidae</taxon>
        <taxon>Erigoninae</taxon>
        <taxon>Oedothorax</taxon>
    </lineage>
</organism>
<dbReference type="AlphaFoldDB" id="A0AAV6U5N0"/>
<proteinExistence type="predicted"/>
<dbReference type="Proteomes" id="UP000827092">
    <property type="component" value="Unassembled WGS sequence"/>
</dbReference>
<reference evidence="2 3" key="1">
    <citation type="journal article" date="2022" name="Nat. Ecol. Evol.">
        <title>A masculinizing supergene underlies an exaggerated male reproductive morph in a spider.</title>
        <authorList>
            <person name="Hendrickx F."/>
            <person name="De Corte Z."/>
            <person name="Sonet G."/>
            <person name="Van Belleghem S.M."/>
            <person name="Kostlbacher S."/>
            <person name="Vangestel C."/>
        </authorList>
    </citation>
    <scope>NUCLEOTIDE SEQUENCE [LARGE SCALE GENOMIC DNA]</scope>
    <source>
        <strain evidence="2">W744_W776</strain>
    </source>
</reference>
<name>A0AAV6U5N0_9ARAC</name>
<protein>
    <submittedName>
        <fullName evidence="2">Uncharacterized protein</fullName>
    </submittedName>
</protein>
<accession>A0AAV6U5N0</accession>